<sequence length="50" mass="5140">MNTGRSEAYGAASGLALPLLGVAAMVFERSPVTAADFAAIRRARGSSRQS</sequence>
<evidence type="ECO:0000313" key="1">
    <source>
        <dbReference type="EMBL" id="MFD1371027.1"/>
    </source>
</evidence>
<dbReference type="RefSeq" id="WP_317795604.1">
    <property type="nucleotide sequence ID" value="NZ_AP028461.1"/>
</dbReference>
<evidence type="ECO:0000313" key="2">
    <source>
        <dbReference type="Proteomes" id="UP001597183"/>
    </source>
</evidence>
<proteinExistence type="predicted"/>
<dbReference type="EMBL" id="JBHTMK010000050">
    <property type="protein sequence ID" value="MFD1371027.1"/>
    <property type="molecule type" value="Genomic_DNA"/>
</dbReference>
<organism evidence="1 2">
    <name type="scientific">Actinoplanes sichuanensis</name>
    <dbReference type="NCBI Taxonomy" id="512349"/>
    <lineage>
        <taxon>Bacteria</taxon>
        <taxon>Bacillati</taxon>
        <taxon>Actinomycetota</taxon>
        <taxon>Actinomycetes</taxon>
        <taxon>Micromonosporales</taxon>
        <taxon>Micromonosporaceae</taxon>
        <taxon>Actinoplanes</taxon>
    </lineage>
</organism>
<comment type="caution">
    <text evidence="1">The sequence shown here is derived from an EMBL/GenBank/DDBJ whole genome shotgun (WGS) entry which is preliminary data.</text>
</comment>
<dbReference type="Proteomes" id="UP001597183">
    <property type="component" value="Unassembled WGS sequence"/>
</dbReference>
<gene>
    <name evidence="1" type="ORF">ACFQ5G_37300</name>
</gene>
<reference evidence="2" key="1">
    <citation type="journal article" date="2019" name="Int. J. Syst. Evol. Microbiol.">
        <title>The Global Catalogue of Microorganisms (GCM) 10K type strain sequencing project: providing services to taxonomists for standard genome sequencing and annotation.</title>
        <authorList>
            <consortium name="The Broad Institute Genomics Platform"/>
            <consortium name="The Broad Institute Genome Sequencing Center for Infectious Disease"/>
            <person name="Wu L."/>
            <person name="Ma J."/>
        </authorList>
    </citation>
    <scope>NUCLEOTIDE SEQUENCE [LARGE SCALE GENOMIC DNA]</scope>
    <source>
        <strain evidence="2">CCM 7526</strain>
    </source>
</reference>
<protein>
    <submittedName>
        <fullName evidence="1">Uncharacterized protein</fullName>
    </submittedName>
</protein>
<name>A0ABW4ALL1_9ACTN</name>
<accession>A0ABW4ALL1</accession>
<keyword evidence="2" id="KW-1185">Reference proteome</keyword>